<sequence length="55" mass="5946">MMEHHPAAARLAEAATAAAQHQGSGNLLRVVLVVMVVGCVLTGWFLLRGYKRNDD</sequence>
<keyword evidence="1" id="KW-0472">Membrane</keyword>
<reference evidence="2 3" key="1">
    <citation type="submission" date="2023-03" db="EMBL/GenBank/DDBJ databases">
        <title>Draft genome sequence of Streptomyces sp. K1PA1 isolated from peat swamp forest in Thailand.</title>
        <authorList>
            <person name="Klaysubun C."/>
            <person name="Duangmal K."/>
        </authorList>
    </citation>
    <scope>NUCLEOTIDE SEQUENCE [LARGE SCALE GENOMIC DNA]</scope>
    <source>
        <strain evidence="2 3">K1PA1</strain>
    </source>
</reference>
<gene>
    <name evidence="2" type="ORF">P3H78_02300</name>
</gene>
<keyword evidence="1" id="KW-0812">Transmembrane</keyword>
<feature type="transmembrane region" description="Helical" evidence="1">
    <location>
        <begin position="27"/>
        <end position="47"/>
    </location>
</feature>
<evidence type="ECO:0000313" key="2">
    <source>
        <dbReference type="EMBL" id="MDF3297474.1"/>
    </source>
</evidence>
<evidence type="ECO:0000313" key="3">
    <source>
        <dbReference type="Proteomes" id="UP001221150"/>
    </source>
</evidence>
<comment type="caution">
    <text evidence="2">The sequence shown here is derived from an EMBL/GenBank/DDBJ whole genome shotgun (WGS) entry which is preliminary data.</text>
</comment>
<protein>
    <submittedName>
        <fullName evidence="2">Uncharacterized protein</fullName>
    </submittedName>
</protein>
<dbReference type="Proteomes" id="UP001221150">
    <property type="component" value="Unassembled WGS sequence"/>
</dbReference>
<accession>A0ABT5ZYK2</accession>
<keyword evidence="3" id="KW-1185">Reference proteome</keyword>
<keyword evidence="1" id="KW-1133">Transmembrane helix</keyword>
<evidence type="ECO:0000256" key="1">
    <source>
        <dbReference type="SAM" id="Phobius"/>
    </source>
</evidence>
<dbReference type="EMBL" id="JARJBB010000001">
    <property type="protein sequence ID" value="MDF3297474.1"/>
    <property type="molecule type" value="Genomic_DNA"/>
</dbReference>
<organism evidence="2 3">
    <name type="scientific">Streptomyces tropicalis</name>
    <dbReference type="NCBI Taxonomy" id="3034234"/>
    <lineage>
        <taxon>Bacteria</taxon>
        <taxon>Bacillati</taxon>
        <taxon>Actinomycetota</taxon>
        <taxon>Actinomycetes</taxon>
        <taxon>Kitasatosporales</taxon>
        <taxon>Streptomycetaceae</taxon>
        <taxon>Streptomyces</taxon>
    </lineage>
</organism>
<proteinExistence type="predicted"/>
<name>A0ABT5ZYK2_9ACTN</name>
<dbReference type="RefSeq" id="WP_276107344.1">
    <property type="nucleotide sequence ID" value="NZ_JARJBB010000001.1"/>
</dbReference>